<proteinExistence type="predicted"/>
<keyword evidence="4 5" id="KW-0067">ATP-binding</keyword>
<evidence type="ECO:0000259" key="6">
    <source>
        <dbReference type="PROSITE" id="PS51198"/>
    </source>
</evidence>
<dbReference type="Pfam" id="PF13538">
    <property type="entry name" value="UvrD_C_2"/>
    <property type="match status" value="1"/>
</dbReference>
<dbReference type="Gene3D" id="3.40.50.300">
    <property type="entry name" value="P-loop containing nucleotide triphosphate hydrolases"/>
    <property type="match status" value="2"/>
</dbReference>
<comment type="caution">
    <text evidence="7">The sequence shown here is derived from an EMBL/GenBank/DDBJ whole genome shotgun (WGS) entry which is preliminary data.</text>
</comment>
<feature type="binding site" evidence="5">
    <location>
        <begin position="31"/>
        <end position="38"/>
    </location>
    <ligand>
        <name>ATP</name>
        <dbReference type="ChEBI" id="CHEBI:30616"/>
    </ligand>
</feature>
<evidence type="ECO:0000256" key="5">
    <source>
        <dbReference type="PROSITE-ProRule" id="PRU00560"/>
    </source>
</evidence>
<evidence type="ECO:0000313" key="7">
    <source>
        <dbReference type="EMBL" id="MEK6465724.1"/>
    </source>
</evidence>
<evidence type="ECO:0000313" key="8">
    <source>
        <dbReference type="Proteomes" id="UP001367513"/>
    </source>
</evidence>
<dbReference type="InterPro" id="IPR014016">
    <property type="entry name" value="UvrD-like_ATP-bd"/>
</dbReference>
<protein>
    <submittedName>
        <fullName evidence="7">UvrD-helicase domain-containing protein</fullName>
    </submittedName>
</protein>
<dbReference type="Pfam" id="PF00580">
    <property type="entry name" value="UvrD-helicase"/>
    <property type="match status" value="1"/>
</dbReference>
<dbReference type="PROSITE" id="PS51198">
    <property type="entry name" value="UVRD_HELICASE_ATP_BIND"/>
    <property type="match status" value="1"/>
</dbReference>
<dbReference type="InterPro" id="IPR027417">
    <property type="entry name" value="P-loop_NTPase"/>
</dbReference>
<dbReference type="InterPro" id="IPR000212">
    <property type="entry name" value="DNA_helicase_UvrD/REP"/>
</dbReference>
<dbReference type="PANTHER" id="PTHR11070">
    <property type="entry name" value="UVRD / RECB / PCRA DNA HELICASE FAMILY MEMBER"/>
    <property type="match status" value="1"/>
</dbReference>
<dbReference type="RefSeq" id="WP_346104206.1">
    <property type="nucleotide sequence ID" value="NZ_BAAAOD010000031.1"/>
</dbReference>
<evidence type="ECO:0000256" key="4">
    <source>
        <dbReference type="ARBA" id="ARBA00022840"/>
    </source>
</evidence>
<keyword evidence="1 5" id="KW-0547">Nucleotide-binding</keyword>
<feature type="domain" description="UvrD-like helicase ATP-binding" evidence="6">
    <location>
        <begin position="10"/>
        <end position="552"/>
    </location>
</feature>
<dbReference type="SUPFAM" id="SSF52540">
    <property type="entry name" value="P-loop containing nucleoside triphosphate hydrolases"/>
    <property type="match status" value="1"/>
</dbReference>
<dbReference type="InterPro" id="IPR027785">
    <property type="entry name" value="UvrD-like_helicase_C"/>
</dbReference>
<keyword evidence="2 5" id="KW-0378">Hydrolase</keyword>
<evidence type="ECO:0000256" key="3">
    <source>
        <dbReference type="ARBA" id="ARBA00022806"/>
    </source>
</evidence>
<dbReference type="Proteomes" id="UP001367513">
    <property type="component" value="Unassembled WGS sequence"/>
</dbReference>
<evidence type="ECO:0000256" key="1">
    <source>
        <dbReference type="ARBA" id="ARBA00022741"/>
    </source>
</evidence>
<evidence type="ECO:0000256" key="2">
    <source>
        <dbReference type="ARBA" id="ARBA00022801"/>
    </source>
</evidence>
<keyword evidence="8" id="KW-1185">Reference proteome</keyword>
<accession>A0ABU9AH69</accession>
<organism evidence="7 8">
    <name type="scientific">Pseudonocardia alni subsp. carboxydivorans</name>
    <dbReference type="NCBI Taxonomy" id="415010"/>
    <lineage>
        <taxon>Bacteria</taxon>
        <taxon>Bacillati</taxon>
        <taxon>Actinomycetota</taxon>
        <taxon>Actinomycetes</taxon>
        <taxon>Pseudonocardiales</taxon>
        <taxon>Pseudonocardiaceae</taxon>
        <taxon>Pseudonocardia</taxon>
    </lineage>
</organism>
<gene>
    <name evidence="7" type="ORF">WG925_18445</name>
</gene>
<dbReference type="EMBL" id="JBBPIX010000009">
    <property type="protein sequence ID" value="MEK6465724.1"/>
    <property type="molecule type" value="Genomic_DNA"/>
</dbReference>
<reference evidence="7 8" key="1">
    <citation type="submission" date="2024-03" db="EMBL/GenBank/DDBJ databases">
        <title>Draft genome sequence of Pseudonocardia carboxydivorans JCM 14827.</title>
        <authorList>
            <person name="Duangmal K."/>
        </authorList>
    </citation>
    <scope>NUCLEOTIDE SEQUENCE [LARGE SCALE GENOMIC DNA]</scope>
    <source>
        <strain evidence="7 8">JCM 14827</strain>
    </source>
</reference>
<name>A0ABU9AH69_PSEA5</name>
<sequence>MVAIATEVPTLDDSQLRVAEGAADARVIVTAGAGQGKTEVVAARLAHLVESEGLDKADDVLVLSFSRAAVAAVRQRIRGNPSVERASVRTFDSFASRLLMDAGEDATGWNFDRRIRAATRLLREADSDIPTVEFSRHIVIDEVQDLVGDRADLVLALISRLADDAGFTALGDPLQGIYDFQLDSSTSTRSSADLLDELRLDFGAVDLELEHHYRAQTGQAQGVVSLGTRMRTASSGRRRHNKVRHAVESLPRVGELDALKLVLPGWQGRTAVLCATNGQAMVVSRALFELGVTHRLRRPAEQVSIPSWVAAVLGHAPSRNIRPAEFDELVATSGVSVPDDAWRLLKVTERRRRAPGELDLVELSRAVLSGAVPVEMVDSGDARVVVSTIHRAKGLEFENVVLVDGPDRTGNDATNAELDRQARALYVALSRARNLVTAAEPPRAGGLRLDEYRKQRWIRGHGWRTSAFEFRLQDVERARPFGADAGEASAVQDALRSCLSPVGLPVDARIDPTADPRLPKYELRIDGLAVACTSPGFGEALIGRLDRAWRNHPGPPTALSDLYSDGIETAAGPPLVGERLGVGRWGLWLAPRVAGLARLDFERSEDA</sequence>
<keyword evidence="3 5" id="KW-0347">Helicase</keyword>